<reference evidence="1 2" key="1">
    <citation type="submission" date="2020-01" db="EMBL/GenBank/DDBJ databases">
        <authorList>
            <person name="Peng S.Y."/>
            <person name="Li J."/>
            <person name="Wang M."/>
            <person name="Wang L."/>
            <person name="Wang C.Q."/>
            <person name="Wang J.R."/>
        </authorList>
    </citation>
    <scope>NUCLEOTIDE SEQUENCE [LARGE SCALE GENOMIC DNA]</scope>
    <source>
        <strain evidence="1 2">XCT-34</strain>
    </source>
</reference>
<protein>
    <submittedName>
        <fullName evidence="1">Uncharacterized protein</fullName>
    </submittedName>
</protein>
<name>A0ABW9ZI54_9HYPH</name>
<comment type="caution">
    <text evidence="1">The sequence shown here is derived from an EMBL/GenBank/DDBJ whole genome shotgun (WGS) entry which is preliminary data.</text>
</comment>
<evidence type="ECO:0000313" key="2">
    <source>
        <dbReference type="Proteomes" id="UP000541347"/>
    </source>
</evidence>
<dbReference type="EMBL" id="JAABLP010000003">
    <property type="protein sequence ID" value="NBN64542.1"/>
    <property type="molecule type" value="Genomic_DNA"/>
</dbReference>
<gene>
    <name evidence="1" type="ORF">GWI71_12680</name>
</gene>
<sequence>MKTARSRKPRAGVLKVASIVIPALRLAWPDDVGVVELFQHAPARRRQPRCRVKKQLKYDVTEFSLPA</sequence>
<keyword evidence="2" id="KW-1185">Reference proteome</keyword>
<dbReference type="Proteomes" id="UP000541347">
    <property type="component" value="Unassembled WGS sequence"/>
</dbReference>
<organism evidence="1 2">
    <name type="scientific">Pannonibacter tanglangensis</name>
    <dbReference type="NCBI Taxonomy" id="2750084"/>
    <lineage>
        <taxon>Bacteria</taxon>
        <taxon>Pseudomonadati</taxon>
        <taxon>Pseudomonadota</taxon>
        <taxon>Alphaproteobacteria</taxon>
        <taxon>Hyphomicrobiales</taxon>
        <taxon>Stappiaceae</taxon>
        <taxon>Pannonibacter</taxon>
    </lineage>
</organism>
<evidence type="ECO:0000313" key="1">
    <source>
        <dbReference type="EMBL" id="NBN64542.1"/>
    </source>
</evidence>
<proteinExistence type="predicted"/>
<dbReference type="RefSeq" id="WP_161676512.1">
    <property type="nucleotide sequence ID" value="NZ_JAABLP010000003.1"/>
</dbReference>
<accession>A0ABW9ZI54</accession>